<gene>
    <name evidence="1" type="ORF">EJ03DRAFT_71439</name>
</gene>
<name>A0A6G1LM01_9PEZI</name>
<sequence length="166" mass="18639">MWAFGDSCTTVSHSRQRGLERLPYRPFIMTADVGKQEHAACSWQELDGALLRVCCGLRPQASRKPKINPCSCQDTEITHSHAVLTYREALLETGRCGEFCFSAVYAFERVQFPPNERFGHIGSVVWKDRADYTVPTYGLVRCQMSSVLLKKGIAHEASLAMPWGVL</sequence>
<keyword evidence="2" id="KW-1185">Reference proteome</keyword>
<reference evidence="1" key="1">
    <citation type="journal article" date="2020" name="Stud. Mycol.">
        <title>101 Dothideomycetes genomes: a test case for predicting lifestyles and emergence of pathogens.</title>
        <authorList>
            <person name="Haridas S."/>
            <person name="Albert R."/>
            <person name="Binder M."/>
            <person name="Bloem J."/>
            <person name="Labutti K."/>
            <person name="Salamov A."/>
            <person name="Andreopoulos B."/>
            <person name="Baker S."/>
            <person name="Barry K."/>
            <person name="Bills G."/>
            <person name="Bluhm B."/>
            <person name="Cannon C."/>
            <person name="Castanera R."/>
            <person name="Culley D."/>
            <person name="Daum C."/>
            <person name="Ezra D."/>
            <person name="Gonzalez J."/>
            <person name="Henrissat B."/>
            <person name="Kuo A."/>
            <person name="Liang C."/>
            <person name="Lipzen A."/>
            <person name="Lutzoni F."/>
            <person name="Magnuson J."/>
            <person name="Mondo S."/>
            <person name="Nolan M."/>
            <person name="Ohm R."/>
            <person name="Pangilinan J."/>
            <person name="Park H.-J."/>
            <person name="Ramirez L."/>
            <person name="Alfaro M."/>
            <person name="Sun H."/>
            <person name="Tritt A."/>
            <person name="Yoshinaga Y."/>
            <person name="Zwiers L.-H."/>
            <person name="Turgeon B."/>
            <person name="Goodwin S."/>
            <person name="Spatafora J."/>
            <person name="Crous P."/>
            <person name="Grigoriev I."/>
        </authorList>
    </citation>
    <scope>NUCLEOTIDE SEQUENCE</scope>
    <source>
        <strain evidence="1">CBS 116005</strain>
    </source>
</reference>
<protein>
    <submittedName>
        <fullName evidence="1">Uncharacterized protein</fullName>
    </submittedName>
</protein>
<organism evidence="1 2">
    <name type="scientific">Teratosphaeria nubilosa</name>
    <dbReference type="NCBI Taxonomy" id="161662"/>
    <lineage>
        <taxon>Eukaryota</taxon>
        <taxon>Fungi</taxon>
        <taxon>Dikarya</taxon>
        <taxon>Ascomycota</taxon>
        <taxon>Pezizomycotina</taxon>
        <taxon>Dothideomycetes</taxon>
        <taxon>Dothideomycetidae</taxon>
        <taxon>Mycosphaerellales</taxon>
        <taxon>Teratosphaeriaceae</taxon>
        <taxon>Teratosphaeria</taxon>
    </lineage>
</organism>
<proteinExistence type="predicted"/>
<dbReference type="AlphaFoldDB" id="A0A6G1LM01"/>
<evidence type="ECO:0000313" key="2">
    <source>
        <dbReference type="Proteomes" id="UP000799436"/>
    </source>
</evidence>
<evidence type="ECO:0000313" key="1">
    <source>
        <dbReference type="EMBL" id="KAF2773895.1"/>
    </source>
</evidence>
<accession>A0A6G1LM01</accession>
<dbReference type="Proteomes" id="UP000799436">
    <property type="component" value="Unassembled WGS sequence"/>
</dbReference>
<dbReference type="EMBL" id="ML995809">
    <property type="protein sequence ID" value="KAF2773895.1"/>
    <property type="molecule type" value="Genomic_DNA"/>
</dbReference>